<keyword evidence="5" id="KW-0175">Coiled coil</keyword>
<dbReference type="GO" id="GO:0031012">
    <property type="term" value="C:extracellular matrix"/>
    <property type="evidence" value="ECO:0007669"/>
    <property type="project" value="InterPro"/>
</dbReference>
<name>A0A0D5C2P8_9ARCH</name>
<dbReference type="HOGENOM" id="CLU_071224_0_0_2"/>
<keyword evidence="9" id="KW-1185">Reference proteome</keyword>
<dbReference type="Proteomes" id="UP000032408">
    <property type="component" value="Chromosome"/>
</dbReference>
<keyword evidence="6" id="KW-0472">Membrane</keyword>
<keyword evidence="4" id="KW-0862">Zinc</keyword>
<proteinExistence type="predicted"/>
<dbReference type="AlphaFoldDB" id="A0A0D5C2P8"/>
<dbReference type="Pfam" id="PF00413">
    <property type="entry name" value="Peptidase_M10"/>
    <property type="match status" value="1"/>
</dbReference>
<keyword evidence="1" id="KW-0645">Protease</keyword>
<feature type="transmembrane region" description="Helical" evidence="6">
    <location>
        <begin position="44"/>
        <end position="63"/>
    </location>
</feature>
<dbReference type="STRING" id="1580092.NADRNF5_0921"/>
<evidence type="ECO:0000313" key="8">
    <source>
        <dbReference type="EMBL" id="AJW70615.1"/>
    </source>
</evidence>
<gene>
    <name evidence="8" type="ORF">NADRNF5_0921</name>
</gene>
<dbReference type="InterPro" id="IPR021190">
    <property type="entry name" value="Pept_M10A"/>
</dbReference>
<dbReference type="InterPro" id="IPR001818">
    <property type="entry name" value="Pept_M10_metallopeptidase"/>
</dbReference>
<sequence length="287" mass="33258">MVYIYLNKQNQNQENLEHRLIQLTNEIITTNKKLDTELHNIKKYFVVFLIILTVSGVIFLYIFNQNQTFIEGGHFVTQPLIGDSIKTGFTWHLYDKERVFHIHIKNHAQVSEQSLDMIKDSIMSKKIIEVNDLQLHKGPATNSSKFYIGWNGAINEISSRELKHQLPTRFHVHESMSDEGDVTIMLVDERNLEGYSGYTRSMVDQEKGQILKSYIIIYEANKLDGSKMANIVRHEMGHALGLQHSTDPDDIMYQKIQTDNPYISECNLNALESLYKGKKMSEFICKK</sequence>
<reference evidence="8 9" key="2">
    <citation type="journal article" date="2016" name="ISME J.">
        <title>Physiological and genomic characterization of two novel marine thaumarchaeal strains indicates niche differentiation.</title>
        <authorList>
            <person name="Bayer B."/>
            <person name="Vojvoda J."/>
            <person name="Offre P."/>
            <person name="Alves R.J."/>
            <person name="Elisabeth N.H."/>
            <person name="Garcia J.A."/>
            <person name="Volland J.M."/>
            <person name="Srivastava A."/>
            <person name="Schleper C."/>
            <person name="Herndl G.J."/>
        </authorList>
    </citation>
    <scope>NUCLEOTIDE SEQUENCE [LARGE SCALE GENOMIC DNA]</scope>
    <source>
        <strain evidence="8 9">NF5</strain>
    </source>
</reference>
<evidence type="ECO:0000256" key="2">
    <source>
        <dbReference type="ARBA" id="ARBA00022723"/>
    </source>
</evidence>
<dbReference type="GO" id="GO:0006508">
    <property type="term" value="P:proteolysis"/>
    <property type="evidence" value="ECO:0007669"/>
    <property type="project" value="UniProtKB-KW"/>
</dbReference>
<keyword evidence="3" id="KW-0378">Hydrolase</keyword>
<organism evidence="8 9">
    <name type="scientific">Nitrosopumilus adriaticus</name>
    <dbReference type="NCBI Taxonomy" id="1580092"/>
    <lineage>
        <taxon>Archaea</taxon>
        <taxon>Nitrososphaerota</taxon>
        <taxon>Nitrososphaeria</taxon>
        <taxon>Nitrosopumilales</taxon>
        <taxon>Nitrosopumilaceae</taxon>
        <taxon>Nitrosopumilus</taxon>
    </lineage>
</organism>
<evidence type="ECO:0000256" key="4">
    <source>
        <dbReference type="ARBA" id="ARBA00022833"/>
    </source>
</evidence>
<reference evidence="9" key="1">
    <citation type="submission" date="2015-03" db="EMBL/GenBank/DDBJ databases">
        <title>Characterization of two novel Thaumarchaeota isolated from the Northern Adriatic Sea.</title>
        <authorList>
            <person name="Bayer B."/>
            <person name="Vojvoda J."/>
            <person name="Offre P."/>
            <person name="Srivastava A."/>
            <person name="Elisabeth N."/>
            <person name="Garcia J.A.L."/>
            <person name="Schleper C."/>
            <person name="Herndl G.J."/>
        </authorList>
    </citation>
    <scope>NUCLEOTIDE SEQUENCE [LARGE SCALE GENOMIC DNA]</scope>
    <source>
        <strain evidence="9">NF5</strain>
    </source>
</reference>
<evidence type="ECO:0000256" key="6">
    <source>
        <dbReference type="SAM" id="Phobius"/>
    </source>
</evidence>
<dbReference type="GO" id="GO:0004222">
    <property type="term" value="F:metalloendopeptidase activity"/>
    <property type="evidence" value="ECO:0007669"/>
    <property type="project" value="InterPro"/>
</dbReference>
<keyword evidence="6" id="KW-1133">Transmembrane helix</keyword>
<accession>A0A0D5C2P8</accession>
<dbReference type="Gene3D" id="3.40.390.10">
    <property type="entry name" value="Collagenase (Catalytic Domain)"/>
    <property type="match status" value="1"/>
</dbReference>
<dbReference type="EMBL" id="CP011070">
    <property type="protein sequence ID" value="AJW70615.1"/>
    <property type="molecule type" value="Genomic_DNA"/>
</dbReference>
<evidence type="ECO:0000313" key="9">
    <source>
        <dbReference type="Proteomes" id="UP000032408"/>
    </source>
</evidence>
<feature type="domain" description="Peptidase M10 metallopeptidase" evidence="7">
    <location>
        <begin position="223"/>
        <end position="275"/>
    </location>
</feature>
<keyword evidence="6" id="KW-0812">Transmembrane</keyword>
<evidence type="ECO:0000256" key="3">
    <source>
        <dbReference type="ARBA" id="ARBA00022801"/>
    </source>
</evidence>
<evidence type="ECO:0000259" key="7">
    <source>
        <dbReference type="Pfam" id="PF00413"/>
    </source>
</evidence>
<evidence type="ECO:0000256" key="5">
    <source>
        <dbReference type="SAM" id="Coils"/>
    </source>
</evidence>
<protein>
    <recommendedName>
        <fullName evidence="7">Peptidase M10 metallopeptidase domain-containing protein</fullName>
    </recommendedName>
</protein>
<dbReference type="InterPro" id="IPR024079">
    <property type="entry name" value="MetalloPept_cat_dom_sf"/>
</dbReference>
<dbReference type="PRINTS" id="PR00138">
    <property type="entry name" value="MATRIXIN"/>
</dbReference>
<feature type="coiled-coil region" evidence="5">
    <location>
        <begin position="6"/>
        <end position="33"/>
    </location>
</feature>
<evidence type="ECO:0000256" key="1">
    <source>
        <dbReference type="ARBA" id="ARBA00022670"/>
    </source>
</evidence>
<keyword evidence="2" id="KW-0479">Metal-binding</keyword>
<dbReference type="SUPFAM" id="SSF55486">
    <property type="entry name" value="Metalloproteases ('zincins'), catalytic domain"/>
    <property type="match status" value="1"/>
</dbReference>
<dbReference type="KEGG" id="nin:NADRNF5_0921"/>
<dbReference type="GO" id="GO:0008270">
    <property type="term" value="F:zinc ion binding"/>
    <property type="evidence" value="ECO:0007669"/>
    <property type="project" value="InterPro"/>
</dbReference>